<dbReference type="GO" id="GO:0034039">
    <property type="term" value="F:8-oxo-7,8-dihydroguanine DNA N-glycosylase activity"/>
    <property type="evidence" value="ECO:0007669"/>
    <property type="project" value="TreeGrafter"/>
</dbReference>
<evidence type="ECO:0000313" key="15">
    <source>
        <dbReference type="Proteomes" id="UP000243876"/>
    </source>
</evidence>
<proteinExistence type="inferred from homology"/>
<evidence type="ECO:0000256" key="8">
    <source>
        <dbReference type="ARBA" id="ARBA00023242"/>
    </source>
</evidence>
<evidence type="ECO:0000313" key="14">
    <source>
        <dbReference type="EMBL" id="CEQ39788.1"/>
    </source>
</evidence>
<keyword evidence="6" id="KW-0234">DNA repair</keyword>
<feature type="compositionally biased region" description="Basic residues" evidence="12">
    <location>
        <begin position="505"/>
        <end position="516"/>
    </location>
</feature>
<dbReference type="PANTHER" id="PTHR10242">
    <property type="entry name" value="8-OXOGUANINE DNA GLYCOSYLASE"/>
    <property type="match status" value="1"/>
</dbReference>
<dbReference type="FunFam" id="1.10.1670.10:FF:000005">
    <property type="entry name" value="N-glycosylase/DNA lyase OGG1"/>
    <property type="match status" value="1"/>
</dbReference>
<keyword evidence="5" id="KW-0378">Hydrolase</keyword>
<keyword evidence="7" id="KW-0456">Lyase</keyword>
<dbReference type="InterPro" id="IPR011257">
    <property type="entry name" value="DNA_glycosylase"/>
</dbReference>
<dbReference type="Gene3D" id="3.30.310.40">
    <property type="match status" value="1"/>
</dbReference>
<dbReference type="Proteomes" id="UP000243876">
    <property type="component" value="Unassembled WGS sequence"/>
</dbReference>
<dbReference type="Gene3D" id="1.10.1670.10">
    <property type="entry name" value="Helix-hairpin-Helix base-excision DNA repair enzymes (C-terminal)"/>
    <property type="match status" value="1"/>
</dbReference>
<dbReference type="GO" id="GO:0003684">
    <property type="term" value="F:damaged DNA binding"/>
    <property type="evidence" value="ECO:0007669"/>
    <property type="project" value="InterPro"/>
</dbReference>
<feature type="non-terminal residue" evidence="14">
    <location>
        <position position="1"/>
    </location>
</feature>
<dbReference type="EC" id="4.2.99.18" evidence="3"/>
<dbReference type="AlphaFoldDB" id="A0A0D6EJ79"/>
<dbReference type="GO" id="GO:0006285">
    <property type="term" value="P:base-excision repair, AP site formation"/>
    <property type="evidence" value="ECO:0007669"/>
    <property type="project" value="TreeGrafter"/>
</dbReference>
<keyword evidence="15" id="KW-1185">Reference proteome</keyword>
<dbReference type="SMART" id="SM00478">
    <property type="entry name" value="ENDO3c"/>
    <property type="match status" value="1"/>
</dbReference>
<evidence type="ECO:0000256" key="4">
    <source>
        <dbReference type="ARBA" id="ARBA00022763"/>
    </source>
</evidence>
<evidence type="ECO:0000256" key="3">
    <source>
        <dbReference type="ARBA" id="ARBA00012720"/>
    </source>
</evidence>
<dbReference type="InterPro" id="IPR012904">
    <property type="entry name" value="OGG_N"/>
</dbReference>
<dbReference type="InterPro" id="IPR052054">
    <property type="entry name" value="Oxidative_DNA_repair_enzyme"/>
</dbReference>
<evidence type="ECO:0000259" key="13">
    <source>
        <dbReference type="SMART" id="SM00478"/>
    </source>
</evidence>
<dbReference type="EMBL" id="CENE01000004">
    <property type="protein sequence ID" value="CEQ39788.1"/>
    <property type="molecule type" value="Genomic_DNA"/>
</dbReference>
<organism evidence="14 15">
    <name type="scientific">Sporidiobolus salmonicolor</name>
    <name type="common">Yeast-like fungus</name>
    <name type="synonym">Sporobolomyces salmonicolor</name>
    <dbReference type="NCBI Taxonomy" id="5005"/>
    <lineage>
        <taxon>Eukaryota</taxon>
        <taxon>Fungi</taxon>
        <taxon>Dikarya</taxon>
        <taxon>Basidiomycota</taxon>
        <taxon>Pucciniomycotina</taxon>
        <taxon>Microbotryomycetes</taxon>
        <taxon>Sporidiobolales</taxon>
        <taxon>Sporidiobolaceae</taxon>
        <taxon>Sporobolomyces</taxon>
    </lineage>
</organism>
<dbReference type="Gene3D" id="1.10.340.30">
    <property type="entry name" value="Hypothetical protein, domain 2"/>
    <property type="match status" value="1"/>
</dbReference>
<keyword evidence="8" id="KW-0539">Nucleus</keyword>
<keyword evidence="4" id="KW-0227">DNA damage</keyword>
<evidence type="ECO:0000256" key="9">
    <source>
        <dbReference type="ARBA" id="ARBA00023268"/>
    </source>
</evidence>
<dbReference type="GO" id="GO:0006289">
    <property type="term" value="P:nucleotide-excision repair"/>
    <property type="evidence" value="ECO:0007669"/>
    <property type="project" value="InterPro"/>
</dbReference>
<evidence type="ECO:0000256" key="7">
    <source>
        <dbReference type="ARBA" id="ARBA00023239"/>
    </source>
</evidence>
<evidence type="ECO:0000256" key="12">
    <source>
        <dbReference type="SAM" id="MobiDB-lite"/>
    </source>
</evidence>
<dbReference type="Pfam" id="PF00730">
    <property type="entry name" value="HhH-GPD"/>
    <property type="match status" value="1"/>
</dbReference>
<protein>
    <recommendedName>
        <fullName evidence="3">DNA-(apurinic or apyrimidinic site) lyase</fullName>
        <ecNumber evidence="3">4.2.99.18</ecNumber>
    </recommendedName>
</protein>
<dbReference type="PANTHER" id="PTHR10242:SF2">
    <property type="entry name" value="N-GLYCOSYLASE_DNA LYASE"/>
    <property type="match status" value="1"/>
</dbReference>
<dbReference type="SUPFAM" id="SSF48150">
    <property type="entry name" value="DNA-glycosylase"/>
    <property type="match status" value="1"/>
</dbReference>
<comment type="subcellular location">
    <subcellularLocation>
        <location evidence="1">Nucleus</location>
    </subcellularLocation>
</comment>
<dbReference type="OrthoDB" id="238681at2759"/>
<evidence type="ECO:0000256" key="6">
    <source>
        <dbReference type="ARBA" id="ARBA00023204"/>
    </source>
</evidence>
<dbReference type="SUPFAM" id="SSF55945">
    <property type="entry name" value="TATA-box binding protein-like"/>
    <property type="match status" value="1"/>
</dbReference>
<dbReference type="CDD" id="cd00056">
    <property type="entry name" value="ENDO3c"/>
    <property type="match status" value="1"/>
</dbReference>
<gene>
    <name evidence="14" type="primary">SPOSA6832_01333</name>
</gene>
<name>A0A0D6EJ79_SPOSA</name>
<dbReference type="InterPro" id="IPR003265">
    <property type="entry name" value="HhH-GPD_domain"/>
</dbReference>
<evidence type="ECO:0000256" key="11">
    <source>
        <dbReference type="ARBA" id="ARBA00044632"/>
    </source>
</evidence>
<comment type="similarity">
    <text evidence="2">Belongs to the type-1 OGG1 family.</text>
</comment>
<keyword evidence="9" id="KW-0511">Multifunctional enzyme</keyword>
<evidence type="ECO:0000256" key="10">
    <source>
        <dbReference type="ARBA" id="ARBA00023295"/>
    </source>
</evidence>
<accession>A0A0D6EJ79</accession>
<reference evidence="15" key="1">
    <citation type="submission" date="2015-02" db="EMBL/GenBank/DDBJ databases">
        <authorList>
            <person name="Gon?alves P."/>
        </authorList>
    </citation>
    <scope>NUCLEOTIDE SEQUENCE [LARGE SCALE GENOMIC DNA]</scope>
</reference>
<evidence type="ECO:0000256" key="1">
    <source>
        <dbReference type="ARBA" id="ARBA00004123"/>
    </source>
</evidence>
<dbReference type="GO" id="GO:0140078">
    <property type="term" value="F:class I DNA-(apurinic or apyrimidinic site) endonuclease activity"/>
    <property type="evidence" value="ECO:0007669"/>
    <property type="project" value="UniProtKB-EC"/>
</dbReference>
<dbReference type="InterPro" id="IPR023170">
    <property type="entry name" value="HhH_base_excis_C"/>
</dbReference>
<keyword evidence="10" id="KW-0326">Glycosidase</keyword>
<feature type="region of interest" description="Disordered" evidence="12">
    <location>
        <begin position="454"/>
        <end position="516"/>
    </location>
</feature>
<evidence type="ECO:0000256" key="2">
    <source>
        <dbReference type="ARBA" id="ARBA00010679"/>
    </source>
</evidence>
<dbReference type="GO" id="GO:0005634">
    <property type="term" value="C:nucleus"/>
    <property type="evidence" value="ECO:0007669"/>
    <property type="project" value="UniProtKB-SubCell"/>
</dbReference>
<feature type="domain" description="HhH-GPD" evidence="13">
    <location>
        <begin position="162"/>
        <end position="369"/>
    </location>
</feature>
<evidence type="ECO:0000256" key="5">
    <source>
        <dbReference type="ARBA" id="ARBA00022801"/>
    </source>
</evidence>
<sequence>MSCLATPLRFLPVLPNELQLAAVLKSGQSFRWHRSSPLTATLPDSAPSSQAIPSPLEAEEWAFPWGDRTVVLRQDELGLHYRSLYPPAPPHSAFLADLAADTTRKLLISYFNLDTPLAPLYQRWGETDPKFAKKVQGPVGERLRGIRVLRQDEWETLVSFICSANNNIARITLMVNRLCAQLGTPLPHPSHFTASCVHHSPSSLTGPSTLPRPPPNDLALYSFPPPSALTAPSTEALLRQLGFGYRANFIPTSALHLVATAAELGITPEEYLRGLRQAEFLKAGKGGIAEAREKLLEFKGVGRKVADCVLLFGLGWSETVPVDTHVFQIAIRDYAFPSSRTASLTPALHDRVAAHLSSRWGAHAGWCQQVLFFADLKPSTTTTATRAPPKTAAIKIEVKEEWVEEDAGERKRKPTFEEEIAALVATPGAKRSRKTVLKTEVEVEVEVEVEPGVVVDGGEEEGKRKAARSPSASTPRKGKRGTAADALLRGMIGSTKTGAEGTGKAKGRAKAVKVEA</sequence>
<dbReference type="Pfam" id="PF07934">
    <property type="entry name" value="OGG_N"/>
    <property type="match status" value="1"/>
</dbReference>
<comment type="catalytic activity">
    <reaction evidence="11">
        <text>2'-deoxyribonucleotide-(2'-deoxyribose 5'-phosphate)-2'-deoxyribonucleotide-DNA = a 3'-end 2'-deoxyribonucleotide-(2,3-dehydro-2,3-deoxyribose 5'-phosphate)-DNA + a 5'-end 5'-phospho-2'-deoxyribonucleoside-DNA + H(+)</text>
        <dbReference type="Rhea" id="RHEA:66592"/>
        <dbReference type="Rhea" id="RHEA-COMP:13180"/>
        <dbReference type="Rhea" id="RHEA-COMP:16897"/>
        <dbReference type="Rhea" id="RHEA-COMP:17067"/>
        <dbReference type="ChEBI" id="CHEBI:15378"/>
        <dbReference type="ChEBI" id="CHEBI:136412"/>
        <dbReference type="ChEBI" id="CHEBI:157695"/>
        <dbReference type="ChEBI" id="CHEBI:167181"/>
        <dbReference type="EC" id="4.2.99.18"/>
    </reaction>
</comment>